<comment type="cofactor">
    <cofactor evidence="1">
        <name>Mg(2+)</name>
        <dbReference type="ChEBI" id="CHEBI:18420"/>
    </cofactor>
</comment>
<dbReference type="HAMAP" id="MF_00321">
    <property type="entry name" value="GTPase_EngB"/>
    <property type="match status" value="1"/>
</dbReference>
<organism evidence="12 13">
    <name type="scientific">Sulfurospirillum halorespirans DSM 13726</name>
    <dbReference type="NCBI Taxonomy" id="1193502"/>
    <lineage>
        <taxon>Bacteria</taxon>
        <taxon>Pseudomonadati</taxon>
        <taxon>Campylobacterota</taxon>
        <taxon>Epsilonproteobacteria</taxon>
        <taxon>Campylobacterales</taxon>
        <taxon>Sulfurospirillaceae</taxon>
        <taxon>Sulfurospirillum</taxon>
    </lineage>
</organism>
<dbReference type="EMBL" id="CP017111">
    <property type="protein sequence ID" value="AOO64652.1"/>
    <property type="molecule type" value="Genomic_DNA"/>
</dbReference>
<keyword evidence="5 10" id="KW-0547">Nucleotide-binding</keyword>
<dbReference type="PATRIC" id="fig|1193502.14.peg.879"/>
<evidence type="ECO:0000259" key="11">
    <source>
        <dbReference type="PROSITE" id="PS51706"/>
    </source>
</evidence>
<dbReference type="GO" id="GO:0005829">
    <property type="term" value="C:cytosol"/>
    <property type="evidence" value="ECO:0007669"/>
    <property type="project" value="TreeGrafter"/>
</dbReference>
<keyword evidence="3 10" id="KW-0132">Cell division</keyword>
<evidence type="ECO:0000256" key="4">
    <source>
        <dbReference type="ARBA" id="ARBA00022723"/>
    </source>
</evidence>
<dbReference type="STRING" id="1193502.SHALO_0871"/>
<dbReference type="InterPro" id="IPR027417">
    <property type="entry name" value="P-loop_NTPase"/>
</dbReference>
<evidence type="ECO:0000313" key="13">
    <source>
        <dbReference type="Proteomes" id="UP000094609"/>
    </source>
</evidence>
<gene>
    <name evidence="10" type="primary">engB</name>
    <name evidence="12" type="ORF">SHALO_0871</name>
</gene>
<keyword evidence="8 10" id="KW-0717">Septation</keyword>
<dbReference type="AlphaFoldDB" id="A0A1D7THZ5"/>
<comment type="similarity">
    <text evidence="2 10">Belongs to the TRAFAC class TrmE-Era-EngA-EngB-Septin-like GTPase superfamily. EngB GTPase family.</text>
</comment>
<keyword evidence="4" id="KW-0479">Metal-binding</keyword>
<dbReference type="KEGG" id="shal:SHALO_0871"/>
<accession>A0A1D7THZ5</accession>
<dbReference type="RefSeq" id="WP_084010704.1">
    <property type="nucleotide sequence ID" value="NZ_CP017111.1"/>
</dbReference>
<keyword evidence="9 10" id="KW-0131">Cell cycle</keyword>
<dbReference type="GO" id="GO:0000917">
    <property type="term" value="P:division septum assembly"/>
    <property type="evidence" value="ECO:0007669"/>
    <property type="project" value="UniProtKB-KW"/>
</dbReference>
<evidence type="ECO:0000313" key="12">
    <source>
        <dbReference type="EMBL" id="AOO64652.1"/>
    </source>
</evidence>
<comment type="function">
    <text evidence="10">Necessary for normal cell division and for the maintenance of normal septation.</text>
</comment>
<reference evidence="13" key="1">
    <citation type="submission" date="2016-08" db="EMBL/GenBank/DDBJ databases">
        <title>Complete genome sequence of the organohalide-respiring Epsilonproteobacterium Sulfurospirillum halorespirans.</title>
        <authorList>
            <person name="Goris T."/>
            <person name="Zimmermann J."/>
            <person name="Schenz B."/>
            <person name="Lemos M."/>
            <person name="Hackermueller J."/>
            <person name="Diekert G."/>
        </authorList>
    </citation>
    <scope>NUCLEOTIDE SEQUENCE [LARGE SCALE GENOMIC DNA]</scope>
    <source>
        <strain>DSM 13726</strain>
        <strain evidence="13">PCE-M2</strain>
    </source>
</reference>
<evidence type="ECO:0000256" key="8">
    <source>
        <dbReference type="ARBA" id="ARBA00023210"/>
    </source>
</evidence>
<protein>
    <recommendedName>
        <fullName evidence="10">Probable GTP-binding protein EngB</fullName>
    </recommendedName>
</protein>
<evidence type="ECO:0000256" key="3">
    <source>
        <dbReference type="ARBA" id="ARBA00022618"/>
    </source>
</evidence>
<dbReference type="NCBIfam" id="TIGR03598">
    <property type="entry name" value="GTPase_YsxC"/>
    <property type="match status" value="1"/>
</dbReference>
<dbReference type="Proteomes" id="UP000094609">
    <property type="component" value="Chromosome"/>
</dbReference>
<dbReference type="InterPro" id="IPR019987">
    <property type="entry name" value="GTP-bd_ribosome_bio_YsxC"/>
</dbReference>
<dbReference type="Gene3D" id="3.40.50.300">
    <property type="entry name" value="P-loop containing nucleotide triphosphate hydrolases"/>
    <property type="match status" value="1"/>
</dbReference>
<dbReference type="SUPFAM" id="SSF52540">
    <property type="entry name" value="P-loop containing nucleoside triphosphate hydrolases"/>
    <property type="match status" value="1"/>
</dbReference>
<evidence type="ECO:0000256" key="2">
    <source>
        <dbReference type="ARBA" id="ARBA00009638"/>
    </source>
</evidence>
<evidence type="ECO:0000256" key="9">
    <source>
        <dbReference type="ARBA" id="ARBA00023306"/>
    </source>
</evidence>
<evidence type="ECO:0000256" key="6">
    <source>
        <dbReference type="ARBA" id="ARBA00022842"/>
    </source>
</evidence>
<proteinExistence type="inferred from homology"/>
<dbReference type="GO" id="GO:0046872">
    <property type="term" value="F:metal ion binding"/>
    <property type="evidence" value="ECO:0007669"/>
    <property type="project" value="UniProtKB-KW"/>
</dbReference>
<keyword evidence="6" id="KW-0460">Magnesium</keyword>
<keyword evidence="7 10" id="KW-0342">GTP-binding</keyword>
<dbReference type="InterPro" id="IPR006073">
    <property type="entry name" value="GTP-bd"/>
</dbReference>
<keyword evidence="13" id="KW-1185">Reference proteome</keyword>
<name>A0A1D7THZ5_9BACT</name>
<evidence type="ECO:0000256" key="10">
    <source>
        <dbReference type="HAMAP-Rule" id="MF_00321"/>
    </source>
</evidence>
<evidence type="ECO:0000256" key="5">
    <source>
        <dbReference type="ARBA" id="ARBA00022741"/>
    </source>
</evidence>
<dbReference type="InterPro" id="IPR030393">
    <property type="entry name" value="G_ENGB_dom"/>
</dbReference>
<sequence>MIKVKDAFFVKSASKMEETTPEGMSEVAFIGRSNVGKSSIINALTNKKGLAKSSSTPGKTRLINFFQIVLAKDEKTYHMQLVDLPGFGYARVSHSLKEEWQKNLTTYIQKRVSIRTFVHLIDSRHPFLEIDQAVHTYLQEIVRADQHILRIFTKLDKLKQSEISVIKKNYPCALLVSSSSKKGIDKALEAIFETLFGDQE</sequence>
<feature type="domain" description="EngB-type G" evidence="11">
    <location>
        <begin position="23"/>
        <end position="198"/>
    </location>
</feature>
<evidence type="ECO:0000256" key="7">
    <source>
        <dbReference type="ARBA" id="ARBA00023134"/>
    </source>
</evidence>
<dbReference type="CDD" id="cd01876">
    <property type="entry name" value="YihA_EngB"/>
    <property type="match status" value="1"/>
</dbReference>
<dbReference type="PANTHER" id="PTHR11649:SF13">
    <property type="entry name" value="ENGB-TYPE G DOMAIN-CONTAINING PROTEIN"/>
    <property type="match status" value="1"/>
</dbReference>
<dbReference type="PROSITE" id="PS51706">
    <property type="entry name" value="G_ENGB"/>
    <property type="match status" value="1"/>
</dbReference>
<evidence type="ECO:0000256" key="1">
    <source>
        <dbReference type="ARBA" id="ARBA00001946"/>
    </source>
</evidence>
<dbReference type="PANTHER" id="PTHR11649">
    <property type="entry name" value="MSS1/TRME-RELATED GTP-BINDING PROTEIN"/>
    <property type="match status" value="1"/>
</dbReference>
<dbReference type="Pfam" id="PF01926">
    <property type="entry name" value="MMR_HSR1"/>
    <property type="match status" value="1"/>
</dbReference>
<dbReference type="GO" id="GO:0005525">
    <property type="term" value="F:GTP binding"/>
    <property type="evidence" value="ECO:0007669"/>
    <property type="project" value="UniProtKB-UniRule"/>
</dbReference>